<dbReference type="AlphaFoldDB" id="A0A1C7LMH8"/>
<gene>
    <name evidence="1" type="ORF">A0H81_14164</name>
</gene>
<dbReference type="EMBL" id="LUGG01000038">
    <property type="protein sequence ID" value="OBZ65961.1"/>
    <property type="molecule type" value="Genomic_DNA"/>
</dbReference>
<keyword evidence="2" id="KW-1185">Reference proteome</keyword>
<comment type="caution">
    <text evidence="1">The sequence shown here is derived from an EMBL/GenBank/DDBJ whole genome shotgun (WGS) entry which is preliminary data.</text>
</comment>
<reference evidence="1 2" key="1">
    <citation type="submission" date="2016-03" db="EMBL/GenBank/DDBJ databases">
        <title>Whole genome sequencing of Grifola frondosa 9006-11.</title>
        <authorList>
            <person name="Min B."/>
            <person name="Park H."/>
            <person name="Kim J.-G."/>
            <person name="Cho H."/>
            <person name="Oh Y.-L."/>
            <person name="Kong W.-S."/>
            <person name="Choi I.-G."/>
        </authorList>
    </citation>
    <scope>NUCLEOTIDE SEQUENCE [LARGE SCALE GENOMIC DNA]</scope>
    <source>
        <strain evidence="1 2">9006-11</strain>
    </source>
</reference>
<protein>
    <submittedName>
        <fullName evidence="1">Uncharacterized protein</fullName>
    </submittedName>
</protein>
<organism evidence="1 2">
    <name type="scientific">Grifola frondosa</name>
    <name type="common">Maitake</name>
    <name type="synonym">Polyporus frondosus</name>
    <dbReference type="NCBI Taxonomy" id="5627"/>
    <lineage>
        <taxon>Eukaryota</taxon>
        <taxon>Fungi</taxon>
        <taxon>Dikarya</taxon>
        <taxon>Basidiomycota</taxon>
        <taxon>Agaricomycotina</taxon>
        <taxon>Agaricomycetes</taxon>
        <taxon>Polyporales</taxon>
        <taxon>Grifolaceae</taxon>
        <taxon>Grifola</taxon>
    </lineage>
</organism>
<proteinExistence type="predicted"/>
<name>A0A1C7LMH8_GRIFR</name>
<dbReference type="Proteomes" id="UP000092993">
    <property type="component" value="Unassembled WGS sequence"/>
</dbReference>
<evidence type="ECO:0000313" key="1">
    <source>
        <dbReference type="EMBL" id="OBZ65961.1"/>
    </source>
</evidence>
<accession>A0A1C7LMH8</accession>
<sequence>MSPKDQEISNAQSEMFIRSLNELLSKISKPLGPAPKRPDPLEEEHLMLVLLREALIEKLKGQGSVIC</sequence>
<evidence type="ECO:0000313" key="2">
    <source>
        <dbReference type="Proteomes" id="UP000092993"/>
    </source>
</evidence>